<reference evidence="4" key="1">
    <citation type="submission" date="2020-07" db="EMBL/GenBank/DDBJ databases">
        <title>The High-quality genome of the commercially important snow crab, Chionoecetes opilio.</title>
        <authorList>
            <person name="Jeong J.-H."/>
            <person name="Ryu S."/>
        </authorList>
    </citation>
    <scope>NUCLEOTIDE SEQUENCE</scope>
    <source>
        <strain evidence="4">MADBK_172401_WGS</strain>
        <tissue evidence="4">Digestive gland</tissue>
    </source>
</reference>
<feature type="active site" description="Glycyl thioester intermediate" evidence="2">
    <location>
        <position position="261"/>
    </location>
</feature>
<dbReference type="Pfam" id="PF00632">
    <property type="entry name" value="HECT"/>
    <property type="match status" value="2"/>
</dbReference>
<dbReference type="PANTHER" id="PTHR46654:SF1">
    <property type="entry name" value="E3 UBIQUITIN-PROTEIN LIGASE HECTD3"/>
    <property type="match status" value="1"/>
</dbReference>
<dbReference type="InterPro" id="IPR042469">
    <property type="entry name" value="HECTD3"/>
</dbReference>
<dbReference type="InterPro" id="IPR035983">
    <property type="entry name" value="Hect_E3_ubiquitin_ligase"/>
</dbReference>
<evidence type="ECO:0000313" key="4">
    <source>
        <dbReference type="EMBL" id="KAG0725047.1"/>
    </source>
</evidence>
<name>A0A8J4YD65_CHIOP</name>
<evidence type="ECO:0000256" key="1">
    <source>
        <dbReference type="ARBA" id="ARBA00022786"/>
    </source>
</evidence>
<dbReference type="Proteomes" id="UP000770661">
    <property type="component" value="Unassembled WGS sequence"/>
</dbReference>
<keyword evidence="1 2" id="KW-0833">Ubl conjugation pathway</keyword>
<protein>
    <submittedName>
        <fullName evidence="4">Putative E3 ubiquitin-protein ligase HERC1</fullName>
    </submittedName>
</protein>
<dbReference type="SMART" id="SM00119">
    <property type="entry name" value="HECTc"/>
    <property type="match status" value="1"/>
</dbReference>
<feature type="domain" description="HECT" evidence="3">
    <location>
        <begin position="33"/>
        <end position="298"/>
    </location>
</feature>
<accession>A0A8J4YD65</accession>
<comment type="caution">
    <text evidence="4">The sequence shown here is derived from an EMBL/GenBank/DDBJ whole genome shotgun (WGS) entry which is preliminary data.</text>
</comment>
<evidence type="ECO:0000259" key="3">
    <source>
        <dbReference type="PROSITE" id="PS50237"/>
    </source>
</evidence>
<sequence length="312" mass="35319">MTEMCTELVTGAVPLLISTPNAVSDVGNNRDRFLLNPDLTQANHLMWFKFLGILFGVAIRTKKPLALPLAPLVWKLLAGISPSSSDLEEVDVDNMQTLRAIRDIDQDGVTEDTFHDVIPLESFECMSLTGARVAVVPGGRAVPLTFTNRQEYVARTIYYRLHQMDGQVAAVREGMACIVPVPLLSLMTAAHLEQLVCGLPHISVATLRKVVRYREVEEHDTLVQWLWAILESFSPCERVLFVRFVMRVDRPLDTLPTAQTCFFQLRLPPYSSQETMAERLRYAINNCRSIDMDNYMLARNQDPNHHSDDDEF</sequence>
<organism evidence="4 5">
    <name type="scientific">Chionoecetes opilio</name>
    <name type="common">Atlantic snow crab</name>
    <name type="synonym">Cancer opilio</name>
    <dbReference type="NCBI Taxonomy" id="41210"/>
    <lineage>
        <taxon>Eukaryota</taxon>
        <taxon>Metazoa</taxon>
        <taxon>Ecdysozoa</taxon>
        <taxon>Arthropoda</taxon>
        <taxon>Crustacea</taxon>
        <taxon>Multicrustacea</taxon>
        <taxon>Malacostraca</taxon>
        <taxon>Eumalacostraca</taxon>
        <taxon>Eucarida</taxon>
        <taxon>Decapoda</taxon>
        <taxon>Pleocyemata</taxon>
        <taxon>Brachyura</taxon>
        <taxon>Eubrachyura</taxon>
        <taxon>Majoidea</taxon>
        <taxon>Majidae</taxon>
        <taxon>Chionoecetes</taxon>
    </lineage>
</organism>
<dbReference type="GO" id="GO:0004842">
    <property type="term" value="F:ubiquitin-protein transferase activity"/>
    <property type="evidence" value="ECO:0007669"/>
    <property type="project" value="InterPro"/>
</dbReference>
<dbReference type="PROSITE" id="PS50237">
    <property type="entry name" value="HECT"/>
    <property type="match status" value="1"/>
</dbReference>
<evidence type="ECO:0000256" key="2">
    <source>
        <dbReference type="PROSITE-ProRule" id="PRU00104"/>
    </source>
</evidence>
<gene>
    <name evidence="4" type="primary">HERC1_0</name>
    <name evidence="4" type="ORF">GWK47_039363</name>
</gene>
<dbReference type="SUPFAM" id="SSF56204">
    <property type="entry name" value="Hect, E3 ligase catalytic domain"/>
    <property type="match status" value="1"/>
</dbReference>
<dbReference type="InterPro" id="IPR000569">
    <property type="entry name" value="HECT_dom"/>
</dbReference>
<keyword evidence="5" id="KW-1185">Reference proteome</keyword>
<dbReference type="Gene3D" id="3.90.1750.10">
    <property type="entry name" value="Hect, E3 ligase catalytic domains"/>
    <property type="match status" value="1"/>
</dbReference>
<dbReference type="OrthoDB" id="8184572at2759"/>
<dbReference type="PANTHER" id="PTHR46654">
    <property type="entry name" value="E3 UBIQUITIN-PROTEIN LIGASE HECTD3"/>
    <property type="match status" value="1"/>
</dbReference>
<dbReference type="Gene3D" id="3.30.2410.10">
    <property type="entry name" value="Hect, E3 ligase catalytic domain"/>
    <property type="match status" value="2"/>
</dbReference>
<dbReference type="EMBL" id="JACEEZ010006094">
    <property type="protein sequence ID" value="KAG0725047.1"/>
    <property type="molecule type" value="Genomic_DNA"/>
</dbReference>
<proteinExistence type="predicted"/>
<dbReference type="GO" id="GO:0009966">
    <property type="term" value="P:regulation of signal transduction"/>
    <property type="evidence" value="ECO:0007669"/>
    <property type="project" value="UniProtKB-ARBA"/>
</dbReference>
<dbReference type="GO" id="GO:0005737">
    <property type="term" value="C:cytoplasm"/>
    <property type="evidence" value="ECO:0007669"/>
    <property type="project" value="TreeGrafter"/>
</dbReference>
<dbReference type="AlphaFoldDB" id="A0A8J4YD65"/>
<evidence type="ECO:0000313" key="5">
    <source>
        <dbReference type="Proteomes" id="UP000770661"/>
    </source>
</evidence>